<evidence type="ECO:0000256" key="11">
    <source>
        <dbReference type="SAM" id="Phobius"/>
    </source>
</evidence>
<dbReference type="InterPro" id="IPR027417">
    <property type="entry name" value="P-loop_NTPase"/>
</dbReference>
<dbReference type="EMBL" id="RJKL01000001">
    <property type="protein sequence ID" value="ROP30456.1"/>
    <property type="molecule type" value="Genomic_DNA"/>
</dbReference>
<dbReference type="PANTHER" id="PTHR22683:SF1">
    <property type="entry name" value="TYPE VII SECRETION SYSTEM PROTEIN ESSC"/>
    <property type="match status" value="1"/>
</dbReference>
<evidence type="ECO:0000256" key="1">
    <source>
        <dbReference type="ARBA" id="ARBA00004651"/>
    </source>
</evidence>
<feature type="domain" description="FtsK" evidence="12">
    <location>
        <begin position="466"/>
        <end position="666"/>
    </location>
</feature>
<sequence>MTMRVVHRPARTVRPLLPPEARQVAAPPTLPEGHSGGSAAQALLPVAGVLSSLTMMVMFRGTGMIVIGAVLLIVTVGGVLAMLVTQRGRAGRTRRQQRERYLDYLEELREELLSGERETAAAARLLHPPPQALLDVVRDPARLWERRRTDRDFLTLRAGSGTMPVAPLKIEDDGSPLTPTDPFMLAEARALVRRFGSAPGVPLVVPLDRVGNVSVVGARADVLAVLRALLVQAAALHAPEDLRIGLACPPERIDAWQWLKWLPHLRDPDLRDGPVAARRIAADPGALAALVSVELQQHAGYAAELARGGGAGAATALLPRLLLIHDTYGEIARELAVPDQAVTAADLGVTVVHLVADRLQEPGDVALRITVTGDDLLVEDLRPEVVAAARGRLDRYDAAAAEGLARLLAPLRLSRESVQDPAAGGSADFLALLGLAAPHELPLTAWWAPRSDRDLLRVPIGVDQHGEPVLLDLKESAQLGMGPHGLCVGATGSGKSELLRSLVLALLVTHPPDVLAMVLVDYKGGATFAPFADAPHVAGVITNLQDDVSLVERVHTSLAGEVQRRQQALKDAGNVANIADYAALRARRPELPALPYLLVIIDEFGELLTAKPEFIELFLSIGRIGRSIGVHLLLSSQRIESGKLRGLETYLSYRLGLRTFSEGESRTVLETPDAYHLPPLPGFGYLKVDTTVYERFKASYVSGPYRAPDEEKEAVEDPRPLPYPAYNGIGGGPGEPAQPAMPVRSGAPGLLDLMTGQLRGAADAVPRIWLPPLPATLTLDQLGGGAEVSTAQGLRLRKRPGPMRVPLGLLDDPVRQWQGQWTLDLTVAGGHLAVIGGPQSGRSTLLRTLVTSLALTHTPREVAVYAVDLTGSALGALARLPHVGGVAARTDTERVRRTLEEVRAMLDQREQVFRDHGIDSVDQLRRMHAAGRLPELPTADVVLVIDGYGHLAGEFEAYEPLVTALLHRGGGYGVHVVASMLRWYDVRIAVQSTIGTQIELRLGDPTDSAVDRRLAELIRPGQPGRALTGDRLFGQVALPRIDSRTDTHDLGDAITQIGRAARASWSGPVAPPVRVLPARLDAAELPAPAEAAAIAIGVDEATTAPIGLDLLGRDANLLVLGDGECGKTNLLALIARSLVARYTDDEIVFAVVDPRRGLDGVVPDSHLGGYAHNAVLAARLAGAVGRQLEERQNGTAEGDPAGWPHIVLLVDDYDVLTAAAQPLGALQPYLAAGDDLRFHAVIARRVAGASRGLYEPFVQTLREIGATGLIMTGDRGEGKLLGDVYARPLPPGRGQWIRRGEPVRLIQTARQEHP</sequence>
<keyword evidence="7 11" id="KW-1133">Transmembrane helix</keyword>
<feature type="transmembrane region" description="Helical" evidence="11">
    <location>
        <begin position="65"/>
        <end position="85"/>
    </location>
</feature>
<keyword evidence="6 9" id="KW-0067">ATP-binding</keyword>
<name>A0A3N1GK00_9ACTN</name>
<accession>A0A3N1GK00</accession>
<dbReference type="PANTHER" id="PTHR22683">
    <property type="entry name" value="SPORULATION PROTEIN RELATED"/>
    <property type="match status" value="1"/>
</dbReference>
<evidence type="ECO:0000256" key="7">
    <source>
        <dbReference type="ARBA" id="ARBA00022989"/>
    </source>
</evidence>
<feature type="binding site" evidence="9">
    <location>
        <begin position="489"/>
        <end position="496"/>
    </location>
    <ligand>
        <name>ATP</name>
        <dbReference type="ChEBI" id="CHEBI:30616"/>
    </ligand>
</feature>
<comment type="subcellular location">
    <subcellularLocation>
        <location evidence="1">Cell membrane</location>
        <topology evidence="1">Multi-pass membrane protein</topology>
    </subcellularLocation>
</comment>
<evidence type="ECO:0000256" key="3">
    <source>
        <dbReference type="ARBA" id="ARBA00022692"/>
    </source>
</evidence>
<dbReference type="InterPro" id="IPR023837">
    <property type="entry name" value="EccCb-like_Actinobacteria"/>
</dbReference>
<keyword evidence="4" id="KW-0677">Repeat</keyword>
<dbReference type="InterPro" id="IPR023836">
    <property type="entry name" value="EccCa-like_Actinobacteria"/>
</dbReference>
<evidence type="ECO:0000313" key="14">
    <source>
        <dbReference type="Proteomes" id="UP000271683"/>
    </source>
</evidence>
<dbReference type="Gene3D" id="3.40.50.300">
    <property type="entry name" value="P-loop containing nucleotide triphosphate hydrolases"/>
    <property type="match status" value="4"/>
</dbReference>
<evidence type="ECO:0000256" key="10">
    <source>
        <dbReference type="SAM" id="MobiDB-lite"/>
    </source>
</evidence>
<dbReference type="GO" id="GO:0003677">
    <property type="term" value="F:DNA binding"/>
    <property type="evidence" value="ECO:0007669"/>
    <property type="project" value="InterPro"/>
</dbReference>
<organism evidence="13 14">
    <name type="scientific">Couchioplanes caeruleus</name>
    <dbReference type="NCBI Taxonomy" id="56438"/>
    <lineage>
        <taxon>Bacteria</taxon>
        <taxon>Bacillati</taxon>
        <taxon>Actinomycetota</taxon>
        <taxon>Actinomycetes</taxon>
        <taxon>Micromonosporales</taxon>
        <taxon>Micromonosporaceae</taxon>
        <taxon>Couchioplanes</taxon>
    </lineage>
</organism>
<keyword evidence="2" id="KW-1003">Cell membrane</keyword>
<dbReference type="InterPro" id="IPR050206">
    <property type="entry name" value="FtsK/SpoIIIE/SftA"/>
</dbReference>
<keyword evidence="8 11" id="KW-0472">Membrane</keyword>
<dbReference type="SUPFAM" id="SSF52540">
    <property type="entry name" value="P-loop containing nucleoside triphosphate hydrolases"/>
    <property type="match status" value="3"/>
</dbReference>
<dbReference type="NCBIfam" id="TIGR03925">
    <property type="entry name" value="T7SS_EccC_b"/>
    <property type="match status" value="1"/>
</dbReference>
<evidence type="ECO:0000256" key="5">
    <source>
        <dbReference type="ARBA" id="ARBA00022741"/>
    </source>
</evidence>
<evidence type="ECO:0000256" key="2">
    <source>
        <dbReference type="ARBA" id="ARBA00022475"/>
    </source>
</evidence>
<evidence type="ECO:0000313" key="13">
    <source>
        <dbReference type="EMBL" id="ROP30456.1"/>
    </source>
</evidence>
<proteinExistence type="predicted"/>
<dbReference type="GO" id="GO:0005886">
    <property type="term" value="C:plasma membrane"/>
    <property type="evidence" value="ECO:0007669"/>
    <property type="project" value="UniProtKB-SubCell"/>
</dbReference>
<dbReference type="OrthoDB" id="9807790at2"/>
<evidence type="ECO:0000256" key="6">
    <source>
        <dbReference type="ARBA" id="ARBA00022840"/>
    </source>
</evidence>
<feature type="domain" description="FtsK" evidence="12">
    <location>
        <begin position="1103"/>
        <end position="1279"/>
    </location>
</feature>
<feature type="binding site" evidence="9">
    <location>
        <begin position="836"/>
        <end position="843"/>
    </location>
    <ligand>
        <name>ATP</name>
        <dbReference type="ChEBI" id="CHEBI:30616"/>
    </ligand>
</feature>
<feature type="binding site" evidence="9">
    <location>
        <begin position="1121"/>
        <end position="1128"/>
    </location>
    <ligand>
        <name>ATP</name>
        <dbReference type="ChEBI" id="CHEBI:30616"/>
    </ligand>
</feature>
<reference evidence="13 14" key="1">
    <citation type="submission" date="2018-11" db="EMBL/GenBank/DDBJ databases">
        <title>Sequencing the genomes of 1000 actinobacteria strains.</title>
        <authorList>
            <person name="Klenk H.-P."/>
        </authorList>
    </citation>
    <scope>NUCLEOTIDE SEQUENCE [LARGE SCALE GENOMIC DNA]</scope>
    <source>
        <strain evidence="13 14">DSM 43634</strain>
    </source>
</reference>
<dbReference type="InterPro" id="IPR003593">
    <property type="entry name" value="AAA+_ATPase"/>
</dbReference>
<evidence type="ECO:0000259" key="12">
    <source>
        <dbReference type="PROSITE" id="PS50901"/>
    </source>
</evidence>
<protein>
    <submittedName>
        <fullName evidence="13">S-DNA-T family DNA segregation ATPase FtsK/SpoIIIE</fullName>
    </submittedName>
</protein>
<feature type="region of interest" description="Disordered" evidence="10">
    <location>
        <begin position="16"/>
        <end position="36"/>
    </location>
</feature>
<evidence type="ECO:0000256" key="4">
    <source>
        <dbReference type="ARBA" id="ARBA00022737"/>
    </source>
</evidence>
<dbReference type="RefSeq" id="WP_123678317.1">
    <property type="nucleotide sequence ID" value="NZ_RJKL01000001.1"/>
</dbReference>
<comment type="caution">
    <text evidence="13">The sequence shown here is derived from an EMBL/GenBank/DDBJ whole genome shotgun (WGS) entry which is preliminary data.</text>
</comment>
<dbReference type="Pfam" id="PF01580">
    <property type="entry name" value="FtsK_SpoIIIE"/>
    <property type="match status" value="2"/>
</dbReference>
<gene>
    <name evidence="13" type="ORF">EDD30_3308</name>
</gene>
<dbReference type="Proteomes" id="UP000271683">
    <property type="component" value="Unassembled WGS sequence"/>
</dbReference>
<dbReference type="SMART" id="SM00382">
    <property type="entry name" value="AAA"/>
    <property type="match status" value="3"/>
</dbReference>
<evidence type="ECO:0000256" key="9">
    <source>
        <dbReference type="PROSITE-ProRule" id="PRU00289"/>
    </source>
</evidence>
<evidence type="ECO:0000256" key="8">
    <source>
        <dbReference type="ARBA" id="ARBA00023136"/>
    </source>
</evidence>
<dbReference type="NCBIfam" id="TIGR03924">
    <property type="entry name" value="T7SS_EccC_a"/>
    <property type="match status" value="1"/>
</dbReference>
<feature type="domain" description="FtsK" evidence="12">
    <location>
        <begin position="811"/>
        <end position="1009"/>
    </location>
</feature>
<dbReference type="GO" id="GO:0005524">
    <property type="term" value="F:ATP binding"/>
    <property type="evidence" value="ECO:0007669"/>
    <property type="project" value="UniProtKB-UniRule"/>
</dbReference>
<dbReference type="InterPro" id="IPR002543">
    <property type="entry name" value="FtsK_dom"/>
</dbReference>
<dbReference type="PROSITE" id="PS50901">
    <property type="entry name" value="FTSK"/>
    <property type="match status" value="3"/>
</dbReference>
<keyword evidence="3 11" id="KW-0812">Transmembrane</keyword>
<keyword evidence="5 9" id="KW-0547">Nucleotide-binding</keyword>